<sequence length="54" mass="6257">MDYLTKAYRHGTQEQQSRAAVIATLRNGDNKKFAEAREWANKIQAPDFRSTKPF</sequence>
<organism evidence="1 2">
    <name type="scientific">Neisseria elongata subsp. glycolytica ATCC 29315</name>
    <dbReference type="NCBI Taxonomy" id="546263"/>
    <lineage>
        <taxon>Bacteria</taxon>
        <taxon>Pseudomonadati</taxon>
        <taxon>Pseudomonadota</taxon>
        <taxon>Betaproteobacteria</taxon>
        <taxon>Neisseriales</taxon>
        <taxon>Neisseriaceae</taxon>
        <taxon>Neisseria</taxon>
    </lineage>
</organism>
<dbReference type="AlphaFoldDB" id="D4DTT8"/>
<accession>D4DTT8</accession>
<evidence type="ECO:0000313" key="2">
    <source>
        <dbReference type="Proteomes" id="UP000005536"/>
    </source>
</evidence>
<evidence type="ECO:0000313" key="1">
    <source>
        <dbReference type="EMBL" id="EFE48521.1"/>
    </source>
</evidence>
<comment type="caution">
    <text evidence="1">The sequence shown here is derived from an EMBL/GenBank/DDBJ whole genome shotgun (WGS) entry which is preliminary data.</text>
</comment>
<gene>
    <name evidence="1" type="ORF">NEIELOOT_02494</name>
</gene>
<dbReference type="EMBL" id="ADBF01000253">
    <property type="protein sequence ID" value="EFE48521.1"/>
    <property type="molecule type" value="Genomic_DNA"/>
</dbReference>
<name>D4DTT8_NEIEG</name>
<reference evidence="1 2" key="1">
    <citation type="submission" date="2010-02" db="EMBL/GenBank/DDBJ databases">
        <authorList>
            <person name="Weinstock G."/>
            <person name="Sodergren E."/>
            <person name="Clifton S."/>
            <person name="Fulton L."/>
            <person name="Fulton B."/>
            <person name="Courtney L."/>
            <person name="Fronick C."/>
            <person name="Harrison M."/>
            <person name="Strong C."/>
            <person name="Farmer C."/>
            <person name="Delahaunty K."/>
            <person name="Markovic C."/>
            <person name="Hall O."/>
            <person name="Minx P."/>
            <person name="Tomlinson C."/>
            <person name="Mitreva M."/>
            <person name="Nelson J."/>
            <person name="Hou S."/>
            <person name="Wollam A."/>
            <person name="Pepin K.H."/>
            <person name="Johnson M."/>
            <person name="Bhonagiri V."/>
            <person name="Zhang X."/>
            <person name="Suruliraj S."/>
            <person name="Warren W."/>
            <person name="Chinwalla A."/>
            <person name="Mardis E.R."/>
            <person name="Wilson R.K."/>
        </authorList>
    </citation>
    <scope>NUCLEOTIDE SEQUENCE [LARGE SCALE GENOMIC DNA]</scope>
    <source>
        <strain evidence="1 2">ATCC 29315</strain>
    </source>
</reference>
<protein>
    <submittedName>
        <fullName evidence="1">Uncharacterized protein</fullName>
    </submittedName>
</protein>
<dbReference type="Proteomes" id="UP000005536">
    <property type="component" value="Unassembled WGS sequence"/>
</dbReference>
<proteinExistence type="predicted"/>